<dbReference type="Gene3D" id="2.60.120.1440">
    <property type="match status" value="1"/>
</dbReference>
<dbReference type="Proteomes" id="UP000078558">
    <property type="component" value="Chromosome I"/>
</dbReference>
<dbReference type="EMBL" id="LT907988">
    <property type="protein sequence ID" value="SOE51626.1"/>
    <property type="molecule type" value="Genomic_DNA"/>
</dbReference>
<dbReference type="PANTHER" id="PTHR30273:SF2">
    <property type="entry name" value="PROTEIN FECR"/>
    <property type="match status" value="1"/>
</dbReference>
<evidence type="ECO:0000259" key="3">
    <source>
        <dbReference type="Pfam" id="PF16220"/>
    </source>
</evidence>
<dbReference type="Pfam" id="PF16220">
    <property type="entry name" value="DUF4880"/>
    <property type="match status" value="1"/>
</dbReference>
<dbReference type="STRING" id="1851544.ODI_00088"/>
<reference evidence="5 6" key="2">
    <citation type="submission" date="2017-08" db="EMBL/GenBank/DDBJ databases">
        <authorList>
            <person name="de Groot N.N."/>
        </authorList>
    </citation>
    <scope>NUCLEOTIDE SEQUENCE [LARGE SCALE GENOMIC DNA]</scope>
    <source>
        <strain evidence="5">Orrdi1</strain>
    </source>
</reference>
<protein>
    <submittedName>
        <fullName evidence="4">Iron siderophore sensor protein</fullName>
    </submittedName>
</protein>
<dbReference type="PANTHER" id="PTHR30273">
    <property type="entry name" value="PERIPLASMIC SIGNAL SENSOR AND SIGMA FACTOR ACTIVATOR FECR-RELATED"/>
    <property type="match status" value="1"/>
</dbReference>
<evidence type="ECO:0000256" key="1">
    <source>
        <dbReference type="SAM" id="Phobius"/>
    </source>
</evidence>
<sequence>MTAASETSTDALRDHAARWFARVHSGEATHAEIDACAAWRRSDPAHEAAYQRVSFLWEASRHLPEDKLRALAAPPAAQPAVRAPGRRRFALATAGLCAAGTAGVVAWPWLRSGALQYEASLDTMDGKRQEIPLPDGSLLNLNANTRLRVTFREKRRHVALETGQAFFTIRADKARPFVVQAGDATITVTGTRFDVWHDALGTRIAVASGTVRVWTASWWHGIDQDLGADQAIDVAPDGRSTPVLPVQAENLAAWRLGKVIFDDTPLPLAVQEINRYLPQGVTLRAPLLHDYRVAAVFSIDDPQSMLSALPAIAPVRLQRQSDGSTVVLPR</sequence>
<evidence type="ECO:0000259" key="2">
    <source>
        <dbReference type="Pfam" id="PF04773"/>
    </source>
</evidence>
<feature type="domain" description="FecR protein" evidence="2">
    <location>
        <begin position="121"/>
        <end position="212"/>
    </location>
</feature>
<evidence type="ECO:0000313" key="4">
    <source>
        <dbReference type="EMBL" id="SBT23552.1"/>
    </source>
</evidence>
<dbReference type="PIRSF" id="PIRSF018266">
    <property type="entry name" value="FecR"/>
    <property type="match status" value="1"/>
</dbReference>
<evidence type="ECO:0000313" key="5">
    <source>
        <dbReference type="EMBL" id="SOE51626.1"/>
    </source>
</evidence>
<dbReference type="RefSeq" id="WP_067748647.1">
    <property type="nucleotide sequence ID" value="NZ_LT907988.1"/>
</dbReference>
<keyword evidence="6" id="KW-1185">Reference proteome</keyword>
<reference evidence="4 6" key="1">
    <citation type="submission" date="2016-06" db="EMBL/GenBank/DDBJ databases">
        <authorList>
            <person name="Kjaerup R.B."/>
            <person name="Dalgaard T.S."/>
            <person name="Juul-Madsen H.R."/>
        </authorList>
    </citation>
    <scope>NUCLEOTIDE SEQUENCE [LARGE SCALE GENOMIC DNA]</scope>
    <source>
        <strain evidence="4">Orrdi1</strain>
    </source>
</reference>
<dbReference type="KEGG" id="odi:ODI_R3577"/>
<accession>A0A1C3JW80</accession>
<evidence type="ECO:0000313" key="6">
    <source>
        <dbReference type="Proteomes" id="UP000078558"/>
    </source>
</evidence>
<dbReference type="Pfam" id="PF04773">
    <property type="entry name" value="FecR"/>
    <property type="match status" value="1"/>
</dbReference>
<name>A0A1C3JW80_9BURK</name>
<keyword evidence="1" id="KW-1133">Transmembrane helix</keyword>
<dbReference type="InterPro" id="IPR012373">
    <property type="entry name" value="Ferrdict_sens_TM"/>
</dbReference>
<keyword evidence="1" id="KW-0472">Membrane</keyword>
<dbReference type="InterPro" id="IPR006860">
    <property type="entry name" value="FecR"/>
</dbReference>
<dbReference type="GO" id="GO:0016989">
    <property type="term" value="F:sigma factor antagonist activity"/>
    <property type="evidence" value="ECO:0007669"/>
    <property type="project" value="TreeGrafter"/>
</dbReference>
<feature type="transmembrane region" description="Helical" evidence="1">
    <location>
        <begin position="89"/>
        <end position="110"/>
    </location>
</feature>
<dbReference type="InterPro" id="IPR032623">
    <property type="entry name" value="FecR_N"/>
</dbReference>
<gene>
    <name evidence="4" type="ORF">ODI_00088</name>
    <name evidence="5" type="ORF">ODI_R3577</name>
</gene>
<keyword evidence="1" id="KW-0812">Transmembrane</keyword>
<organism evidence="4 6">
    <name type="scientific">Orrella dioscoreae</name>
    <dbReference type="NCBI Taxonomy" id="1851544"/>
    <lineage>
        <taxon>Bacteria</taxon>
        <taxon>Pseudomonadati</taxon>
        <taxon>Pseudomonadota</taxon>
        <taxon>Betaproteobacteria</taxon>
        <taxon>Burkholderiales</taxon>
        <taxon>Alcaligenaceae</taxon>
        <taxon>Orrella</taxon>
    </lineage>
</organism>
<dbReference type="AlphaFoldDB" id="A0A1C3JW80"/>
<dbReference type="EMBL" id="FLRC01000001">
    <property type="protein sequence ID" value="SBT23552.1"/>
    <property type="molecule type" value="Genomic_DNA"/>
</dbReference>
<proteinExistence type="predicted"/>
<feature type="domain" description="FecR N-terminal" evidence="3">
    <location>
        <begin position="15"/>
        <end position="53"/>
    </location>
</feature>